<proteinExistence type="predicted"/>
<keyword evidence="2" id="KW-1185">Reference proteome</keyword>
<reference evidence="1" key="2">
    <citation type="submission" date="2015-06" db="UniProtKB">
        <authorList>
            <consortium name="EnsemblProtists"/>
        </authorList>
    </citation>
    <scope>IDENTIFICATION</scope>
    <source>
        <strain evidence="1">Emoy2</strain>
    </source>
</reference>
<accession>M4BD05</accession>
<dbReference type="HOGENOM" id="CLU_2890566_0_0_1"/>
<name>M4BD05_HYAAE</name>
<dbReference type="Proteomes" id="UP000011713">
    <property type="component" value="Unassembled WGS sequence"/>
</dbReference>
<sequence length="63" mass="7142">MRFDKSKRYDCTRENVTLSTTLEDDASTWTFPATRMASAAYQAKGVAGRAVTRKTHLDMRLRG</sequence>
<dbReference type="EnsemblProtists" id="HpaT804171">
    <property type="protein sequence ID" value="HpaP804171"/>
    <property type="gene ID" value="HpaG804171"/>
</dbReference>
<organism evidence="1 2">
    <name type="scientific">Hyaloperonospora arabidopsidis (strain Emoy2)</name>
    <name type="common">Downy mildew agent</name>
    <name type="synonym">Peronospora arabidopsidis</name>
    <dbReference type="NCBI Taxonomy" id="559515"/>
    <lineage>
        <taxon>Eukaryota</taxon>
        <taxon>Sar</taxon>
        <taxon>Stramenopiles</taxon>
        <taxon>Oomycota</taxon>
        <taxon>Peronosporomycetes</taxon>
        <taxon>Peronosporales</taxon>
        <taxon>Peronosporaceae</taxon>
        <taxon>Hyaloperonospora</taxon>
    </lineage>
</organism>
<evidence type="ECO:0000313" key="1">
    <source>
        <dbReference type="EnsemblProtists" id="HpaP804171"/>
    </source>
</evidence>
<dbReference type="InParanoid" id="M4BD05"/>
<reference evidence="2" key="1">
    <citation type="journal article" date="2010" name="Science">
        <title>Signatures of adaptation to obligate biotrophy in the Hyaloperonospora arabidopsidis genome.</title>
        <authorList>
            <person name="Baxter L."/>
            <person name="Tripathy S."/>
            <person name="Ishaque N."/>
            <person name="Boot N."/>
            <person name="Cabral A."/>
            <person name="Kemen E."/>
            <person name="Thines M."/>
            <person name="Ah-Fong A."/>
            <person name="Anderson R."/>
            <person name="Badejoko W."/>
            <person name="Bittner-Eddy P."/>
            <person name="Boore J.L."/>
            <person name="Chibucos M.C."/>
            <person name="Coates M."/>
            <person name="Dehal P."/>
            <person name="Delehaunty K."/>
            <person name="Dong S."/>
            <person name="Downton P."/>
            <person name="Dumas B."/>
            <person name="Fabro G."/>
            <person name="Fronick C."/>
            <person name="Fuerstenberg S.I."/>
            <person name="Fulton L."/>
            <person name="Gaulin E."/>
            <person name="Govers F."/>
            <person name="Hughes L."/>
            <person name="Humphray S."/>
            <person name="Jiang R.H."/>
            <person name="Judelson H."/>
            <person name="Kamoun S."/>
            <person name="Kyung K."/>
            <person name="Meijer H."/>
            <person name="Minx P."/>
            <person name="Morris P."/>
            <person name="Nelson J."/>
            <person name="Phuntumart V."/>
            <person name="Qutob D."/>
            <person name="Rehmany A."/>
            <person name="Rougon-Cardoso A."/>
            <person name="Ryden P."/>
            <person name="Torto-Alalibo T."/>
            <person name="Studholme D."/>
            <person name="Wang Y."/>
            <person name="Win J."/>
            <person name="Wood J."/>
            <person name="Clifton S.W."/>
            <person name="Rogers J."/>
            <person name="Van den Ackerveken G."/>
            <person name="Jones J.D."/>
            <person name="McDowell J.M."/>
            <person name="Beynon J."/>
            <person name="Tyler B.M."/>
        </authorList>
    </citation>
    <scope>NUCLEOTIDE SEQUENCE [LARGE SCALE GENOMIC DNA]</scope>
    <source>
        <strain evidence="2">Emoy2</strain>
    </source>
</reference>
<protein>
    <submittedName>
        <fullName evidence="1">Uncharacterized protein</fullName>
    </submittedName>
</protein>
<dbReference type="AlphaFoldDB" id="M4BD05"/>
<dbReference type="VEuPathDB" id="FungiDB:HpaG804171"/>
<dbReference type="EMBL" id="JH598146">
    <property type="status" value="NOT_ANNOTATED_CDS"/>
    <property type="molecule type" value="Genomic_DNA"/>
</dbReference>
<evidence type="ECO:0000313" key="2">
    <source>
        <dbReference type="Proteomes" id="UP000011713"/>
    </source>
</evidence>